<comment type="similarity">
    <text evidence="1 3">Belongs to the Nudix hydrolase family.</text>
</comment>
<dbReference type="InterPro" id="IPR000086">
    <property type="entry name" value="NUDIX_hydrolase_dom"/>
</dbReference>
<dbReference type="Proteomes" id="UP000051568">
    <property type="component" value="Unassembled WGS sequence"/>
</dbReference>
<protein>
    <recommendedName>
        <fullName evidence="5">Nudix hydrolase domain-containing protein</fullName>
    </recommendedName>
</protein>
<evidence type="ECO:0000256" key="3">
    <source>
        <dbReference type="RuleBase" id="RU003476"/>
    </source>
</evidence>
<dbReference type="PATRIC" id="fig|319652.3.peg.967"/>
<dbReference type="SUPFAM" id="SSF55811">
    <property type="entry name" value="Nudix"/>
    <property type="match status" value="1"/>
</dbReference>
<dbReference type="PRINTS" id="PR00502">
    <property type="entry name" value="NUDIXFAMILY"/>
</dbReference>
<evidence type="ECO:0000256" key="1">
    <source>
        <dbReference type="ARBA" id="ARBA00005582"/>
    </source>
</evidence>
<proteinExistence type="inferred from homology"/>
<dbReference type="PROSITE" id="PS51462">
    <property type="entry name" value="NUDIX"/>
    <property type="match status" value="1"/>
</dbReference>
<dbReference type="PANTHER" id="PTHR43736">
    <property type="entry name" value="ADP-RIBOSE PYROPHOSPHATASE"/>
    <property type="match status" value="1"/>
</dbReference>
<gene>
    <name evidence="6" type="ORF">IV80_GL000961</name>
</gene>
<dbReference type="STRING" id="319652.IV80_GL000961"/>
<dbReference type="PROSITE" id="PS00893">
    <property type="entry name" value="NUDIX_BOX"/>
    <property type="match status" value="1"/>
</dbReference>
<evidence type="ECO:0000256" key="4">
    <source>
        <dbReference type="SAM" id="MobiDB-lite"/>
    </source>
</evidence>
<feature type="domain" description="Nudix hydrolase" evidence="5">
    <location>
        <begin position="1"/>
        <end position="108"/>
    </location>
</feature>
<dbReference type="InterPro" id="IPR015797">
    <property type="entry name" value="NUDIX_hydrolase-like_dom_sf"/>
</dbReference>
<accession>A0A0R2INY1</accession>
<sequence length="136" mass="15309">MKKTDSEFEPSLTFPGGHVEPGESVTTAAIREIKEETGLNITKPALHGFVNFAREDGRKELIFIYQVAVPFERSTQNQVGTKNEGQTLWLTTNKIASAHLNPVVQAIFDSYRHNENKELYFPITDNTKENPNDSTN</sequence>
<dbReference type="GO" id="GO:0016787">
    <property type="term" value="F:hydrolase activity"/>
    <property type="evidence" value="ECO:0007669"/>
    <property type="project" value="UniProtKB-KW"/>
</dbReference>
<dbReference type="Gene3D" id="3.90.79.10">
    <property type="entry name" value="Nucleoside Triphosphate Pyrophosphohydrolase"/>
    <property type="match status" value="1"/>
</dbReference>
<dbReference type="AlphaFoldDB" id="A0A0R2INY1"/>
<dbReference type="InterPro" id="IPR020476">
    <property type="entry name" value="Nudix_hydrolase"/>
</dbReference>
<reference evidence="6 7" key="1">
    <citation type="journal article" date="2015" name="Genome Announc.">
        <title>Expanding the biotechnology potential of lactobacilli through comparative genomics of 213 strains and associated genera.</title>
        <authorList>
            <person name="Sun Z."/>
            <person name="Harris H.M."/>
            <person name="McCann A."/>
            <person name="Guo C."/>
            <person name="Argimon S."/>
            <person name="Zhang W."/>
            <person name="Yang X."/>
            <person name="Jeffery I.B."/>
            <person name="Cooney J.C."/>
            <person name="Kagawa T.F."/>
            <person name="Liu W."/>
            <person name="Song Y."/>
            <person name="Salvetti E."/>
            <person name="Wrobel A."/>
            <person name="Rasinkangas P."/>
            <person name="Parkhill J."/>
            <person name="Rea M.C."/>
            <person name="O'Sullivan O."/>
            <person name="Ritari J."/>
            <person name="Douillard F.P."/>
            <person name="Paul Ross R."/>
            <person name="Yang R."/>
            <person name="Briner A.E."/>
            <person name="Felis G.E."/>
            <person name="de Vos W.M."/>
            <person name="Barrangou R."/>
            <person name="Klaenhammer T.R."/>
            <person name="Caufield P.W."/>
            <person name="Cui Y."/>
            <person name="Zhang H."/>
            <person name="O'Toole P.W."/>
        </authorList>
    </citation>
    <scope>NUCLEOTIDE SEQUENCE [LARGE SCALE GENOMIC DNA]</scope>
    <source>
        <strain evidence="6 7">DSM 17757</strain>
    </source>
</reference>
<feature type="region of interest" description="Disordered" evidence="4">
    <location>
        <begin position="1"/>
        <end position="21"/>
    </location>
</feature>
<comment type="caution">
    <text evidence="6">The sequence shown here is derived from an EMBL/GenBank/DDBJ whole genome shotgun (WGS) entry which is preliminary data.</text>
</comment>
<organism evidence="6 7">
    <name type="scientific">Pediococcus cellicola</name>
    <dbReference type="NCBI Taxonomy" id="319652"/>
    <lineage>
        <taxon>Bacteria</taxon>
        <taxon>Bacillati</taxon>
        <taxon>Bacillota</taxon>
        <taxon>Bacilli</taxon>
        <taxon>Lactobacillales</taxon>
        <taxon>Lactobacillaceae</taxon>
        <taxon>Pediococcus</taxon>
    </lineage>
</organism>
<evidence type="ECO:0000313" key="7">
    <source>
        <dbReference type="Proteomes" id="UP000051568"/>
    </source>
</evidence>
<dbReference type="Pfam" id="PF00293">
    <property type="entry name" value="NUDIX"/>
    <property type="match status" value="1"/>
</dbReference>
<evidence type="ECO:0000259" key="5">
    <source>
        <dbReference type="PROSITE" id="PS51462"/>
    </source>
</evidence>
<keyword evidence="2 3" id="KW-0378">Hydrolase</keyword>
<dbReference type="PANTHER" id="PTHR43736:SF1">
    <property type="entry name" value="DIHYDRONEOPTERIN TRIPHOSPHATE DIPHOSPHATASE"/>
    <property type="match status" value="1"/>
</dbReference>
<name>A0A0R2INY1_9LACO</name>
<dbReference type="EMBL" id="JQBR01000003">
    <property type="protein sequence ID" value="KRN66873.1"/>
    <property type="molecule type" value="Genomic_DNA"/>
</dbReference>
<evidence type="ECO:0000313" key="6">
    <source>
        <dbReference type="EMBL" id="KRN66873.1"/>
    </source>
</evidence>
<keyword evidence="7" id="KW-1185">Reference proteome</keyword>
<dbReference type="InterPro" id="IPR020084">
    <property type="entry name" value="NUDIX_hydrolase_CS"/>
</dbReference>
<evidence type="ECO:0000256" key="2">
    <source>
        <dbReference type="ARBA" id="ARBA00022801"/>
    </source>
</evidence>